<evidence type="ECO:0000256" key="1">
    <source>
        <dbReference type="ARBA" id="ARBA00012513"/>
    </source>
</evidence>
<evidence type="ECO:0000256" key="5">
    <source>
        <dbReference type="ARBA" id="ARBA00022840"/>
    </source>
</evidence>
<keyword evidence="3" id="KW-0547">Nucleotide-binding</keyword>
<dbReference type="InterPro" id="IPR000719">
    <property type="entry name" value="Prot_kinase_dom"/>
</dbReference>
<dbReference type="InterPro" id="IPR011009">
    <property type="entry name" value="Kinase-like_dom_sf"/>
</dbReference>
<dbReference type="AlphaFoldDB" id="A0A5S9INT5"/>
<sequence length="487" mass="56344">MIGKVDKYEILEELFIGRDTFVLKCSRDKIYAMKLLILNQTSKQMVDRFKREMKITATINHHNIIRGGDDCGLGKWRQKQCFYYLMEYVNGPSLRVLMEDGFKFSEIDVLFIALETLKGLTFLKNKNIIHRDIKPSNILIDQNCSVKIADLGLAKIVEHIDSHTQITMGPTILGTPYYLAPERTFNSDIDYIGDIYSLGATLYEMLTGFPPFRDFLGNSPSLSDYIDILDKYSSPTSVKKVNKSIPSNVAKIVDSMLHRDKKRRPSHEKLTNSISKVIQMFPRYPTDELLAKVQQIAKKNNEALAETKDDIKNVDLVDKASAGSPNREIVSQLENFDFFKDTIITLHRYRNVLYALRIKEKLSREEKIALSVVLREYTTSQRDMEIFRFLIAICSAFRQQKQQNIVKHVLTQKISFDLDFLEKVMNGFIRCVNLGPNHEAVKKMVFLHKEKQYTYIHVLNDMLKQNIVTKASIRVALMRLLVENELY</sequence>
<evidence type="ECO:0000256" key="2">
    <source>
        <dbReference type="ARBA" id="ARBA00022679"/>
    </source>
</evidence>
<dbReference type="PANTHER" id="PTHR43671:SF13">
    <property type="entry name" value="SERINE_THREONINE-PROTEIN KINASE NEK2"/>
    <property type="match status" value="1"/>
</dbReference>
<keyword evidence="7" id="KW-0723">Serine/threonine-protein kinase</keyword>
<dbReference type="PANTHER" id="PTHR43671">
    <property type="entry name" value="SERINE/THREONINE-PROTEIN KINASE NEK"/>
    <property type="match status" value="1"/>
</dbReference>
<dbReference type="PROSITE" id="PS50011">
    <property type="entry name" value="PROTEIN_KINASE_DOM"/>
    <property type="match status" value="1"/>
</dbReference>
<protein>
    <recommendedName>
        <fullName evidence="1">non-specific serine/threonine protein kinase</fullName>
        <ecNumber evidence="1">2.7.11.1</ecNumber>
    </recommendedName>
</protein>
<dbReference type="SMART" id="SM00220">
    <property type="entry name" value="S_TKc"/>
    <property type="match status" value="1"/>
</dbReference>
<dbReference type="SUPFAM" id="SSF56112">
    <property type="entry name" value="Protein kinase-like (PK-like)"/>
    <property type="match status" value="1"/>
</dbReference>
<dbReference type="PROSITE" id="PS00108">
    <property type="entry name" value="PROTEIN_KINASE_ST"/>
    <property type="match status" value="1"/>
</dbReference>
<dbReference type="Pfam" id="PF00069">
    <property type="entry name" value="Pkinase"/>
    <property type="match status" value="1"/>
</dbReference>
<evidence type="ECO:0000313" key="7">
    <source>
        <dbReference type="EMBL" id="BBM84836.1"/>
    </source>
</evidence>
<keyword evidence="8" id="KW-1185">Reference proteome</keyword>
<keyword evidence="4 7" id="KW-0418">Kinase</keyword>
<keyword evidence="2" id="KW-0808">Transferase</keyword>
<dbReference type="Gene3D" id="1.10.510.10">
    <property type="entry name" value="Transferase(Phosphotransferase) domain 1"/>
    <property type="match status" value="1"/>
</dbReference>
<dbReference type="CDD" id="cd14014">
    <property type="entry name" value="STKc_PknB_like"/>
    <property type="match status" value="1"/>
</dbReference>
<dbReference type="Proteomes" id="UP000326354">
    <property type="component" value="Chromosome"/>
</dbReference>
<proteinExistence type="predicted"/>
<reference evidence="7 8" key="1">
    <citation type="submission" date="2019-08" db="EMBL/GenBank/DDBJ databases">
        <title>Complete genome sequence of Candidatus Uab amorphum.</title>
        <authorList>
            <person name="Shiratori T."/>
            <person name="Suzuki S."/>
            <person name="Kakizawa Y."/>
            <person name="Ishida K."/>
        </authorList>
    </citation>
    <scope>NUCLEOTIDE SEQUENCE [LARGE SCALE GENOMIC DNA]</scope>
    <source>
        <strain evidence="7 8">SRT547</strain>
    </source>
</reference>
<organism evidence="7 8">
    <name type="scientific">Uabimicrobium amorphum</name>
    <dbReference type="NCBI Taxonomy" id="2596890"/>
    <lineage>
        <taxon>Bacteria</taxon>
        <taxon>Pseudomonadati</taxon>
        <taxon>Planctomycetota</taxon>
        <taxon>Candidatus Uabimicrobiia</taxon>
        <taxon>Candidatus Uabimicrobiales</taxon>
        <taxon>Candidatus Uabimicrobiaceae</taxon>
        <taxon>Candidatus Uabimicrobium</taxon>
    </lineage>
</organism>
<dbReference type="InterPro" id="IPR050660">
    <property type="entry name" value="NEK_Ser/Thr_kinase"/>
</dbReference>
<dbReference type="InterPro" id="IPR008271">
    <property type="entry name" value="Ser/Thr_kinase_AS"/>
</dbReference>
<name>A0A5S9INT5_UABAM</name>
<dbReference type="RefSeq" id="WP_151968965.1">
    <property type="nucleotide sequence ID" value="NZ_AP019860.1"/>
</dbReference>
<dbReference type="OrthoDB" id="502205at2"/>
<dbReference type="KEGG" id="uam:UABAM_03197"/>
<dbReference type="EMBL" id="AP019860">
    <property type="protein sequence ID" value="BBM84836.1"/>
    <property type="molecule type" value="Genomic_DNA"/>
</dbReference>
<dbReference type="GO" id="GO:0004674">
    <property type="term" value="F:protein serine/threonine kinase activity"/>
    <property type="evidence" value="ECO:0007669"/>
    <property type="project" value="UniProtKB-KW"/>
</dbReference>
<accession>A0A5S9INT5</accession>
<gene>
    <name evidence="7" type="ORF">UABAM_03197</name>
</gene>
<evidence type="ECO:0000256" key="3">
    <source>
        <dbReference type="ARBA" id="ARBA00022741"/>
    </source>
</evidence>
<evidence type="ECO:0000256" key="4">
    <source>
        <dbReference type="ARBA" id="ARBA00022777"/>
    </source>
</evidence>
<dbReference type="GO" id="GO:0005524">
    <property type="term" value="F:ATP binding"/>
    <property type="evidence" value="ECO:0007669"/>
    <property type="project" value="UniProtKB-KW"/>
</dbReference>
<keyword evidence="5" id="KW-0067">ATP-binding</keyword>
<evidence type="ECO:0000313" key="8">
    <source>
        <dbReference type="Proteomes" id="UP000326354"/>
    </source>
</evidence>
<dbReference type="EC" id="2.7.11.1" evidence="1"/>
<feature type="domain" description="Protein kinase" evidence="6">
    <location>
        <begin position="8"/>
        <end position="278"/>
    </location>
</feature>
<evidence type="ECO:0000259" key="6">
    <source>
        <dbReference type="PROSITE" id="PS50011"/>
    </source>
</evidence>